<dbReference type="SMART" id="SM00862">
    <property type="entry name" value="Trans_reg_C"/>
    <property type="match status" value="1"/>
</dbReference>
<keyword evidence="6" id="KW-1185">Reference proteome</keyword>
<dbReference type="Proteomes" id="UP001149140">
    <property type="component" value="Unassembled WGS sequence"/>
</dbReference>
<evidence type="ECO:0000313" key="6">
    <source>
        <dbReference type="Proteomes" id="UP001149140"/>
    </source>
</evidence>
<evidence type="ECO:0000256" key="1">
    <source>
        <dbReference type="ARBA" id="ARBA00023015"/>
    </source>
</evidence>
<dbReference type="GO" id="GO:0006355">
    <property type="term" value="P:regulation of DNA-templated transcription"/>
    <property type="evidence" value="ECO:0007669"/>
    <property type="project" value="InterPro"/>
</dbReference>
<dbReference type="Gene3D" id="3.30.450.40">
    <property type="match status" value="1"/>
</dbReference>
<dbReference type="InterPro" id="IPR036388">
    <property type="entry name" value="WH-like_DNA-bd_sf"/>
</dbReference>
<dbReference type="EMBL" id="JAPDOD010000008">
    <property type="protein sequence ID" value="MDA0161035.1"/>
    <property type="molecule type" value="Genomic_DNA"/>
</dbReference>
<dbReference type="GO" id="GO:0000160">
    <property type="term" value="P:phosphorelay signal transduction system"/>
    <property type="evidence" value="ECO:0007669"/>
    <property type="project" value="InterPro"/>
</dbReference>
<dbReference type="AlphaFoldDB" id="A0A9X3MRB7"/>
<protein>
    <recommendedName>
        <fullName evidence="4">OmpR/PhoB-type domain-containing protein</fullName>
    </recommendedName>
</protein>
<organism evidence="5 6">
    <name type="scientific">Solirubrobacter ginsenosidimutans</name>
    <dbReference type="NCBI Taxonomy" id="490573"/>
    <lineage>
        <taxon>Bacteria</taxon>
        <taxon>Bacillati</taxon>
        <taxon>Actinomycetota</taxon>
        <taxon>Thermoleophilia</taxon>
        <taxon>Solirubrobacterales</taxon>
        <taxon>Solirubrobacteraceae</taxon>
        <taxon>Solirubrobacter</taxon>
    </lineage>
</organism>
<reference evidence="5" key="1">
    <citation type="submission" date="2022-10" db="EMBL/GenBank/DDBJ databases">
        <title>The WGS of Solirubrobacter ginsenosidimutans DSM 21036.</title>
        <authorList>
            <person name="Jiang Z."/>
        </authorList>
    </citation>
    <scope>NUCLEOTIDE SEQUENCE</scope>
    <source>
        <strain evidence="5">DSM 21036</strain>
    </source>
</reference>
<evidence type="ECO:0000313" key="5">
    <source>
        <dbReference type="EMBL" id="MDA0161035.1"/>
    </source>
</evidence>
<dbReference type="InterPro" id="IPR001867">
    <property type="entry name" value="OmpR/PhoB-type_DNA-bd"/>
</dbReference>
<dbReference type="Gene3D" id="1.10.10.10">
    <property type="entry name" value="Winged helix-like DNA-binding domain superfamily/Winged helix DNA-binding domain"/>
    <property type="match status" value="1"/>
</dbReference>
<evidence type="ECO:0000256" key="3">
    <source>
        <dbReference type="ARBA" id="ARBA00023163"/>
    </source>
</evidence>
<dbReference type="RefSeq" id="WP_270040186.1">
    <property type="nucleotide sequence ID" value="NZ_JAPDOD010000008.1"/>
</dbReference>
<accession>A0A9X3MRB7</accession>
<dbReference type="SUPFAM" id="SSF46894">
    <property type="entry name" value="C-terminal effector domain of the bipartite response regulators"/>
    <property type="match status" value="1"/>
</dbReference>
<dbReference type="Pfam" id="PF01590">
    <property type="entry name" value="GAF"/>
    <property type="match status" value="1"/>
</dbReference>
<name>A0A9X3MRB7_9ACTN</name>
<keyword evidence="3" id="KW-0804">Transcription</keyword>
<evidence type="ECO:0000259" key="4">
    <source>
        <dbReference type="SMART" id="SM00862"/>
    </source>
</evidence>
<comment type="caution">
    <text evidence="5">The sequence shown here is derived from an EMBL/GenBank/DDBJ whole genome shotgun (WGS) entry which is preliminary data.</text>
</comment>
<dbReference type="InterPro" id="IPR003018">
    <property type="entry name" value="GAF"/>
</dbReference>
<sequence length="504" mass="54328">MSPNSWLAVDGETTPTLRAQELRFAWERFQADDEEASELVREAITDSWRRSQSAGVDPTGSRKAPIVADETETHERFQEHPLGQASSLIRECLSAIADEAGYLIVVSDANGMLMTIEGSSQVRLRAAGDMNFAEGTLWSEGGAGTNAIGTAIALDHAVQVFGPEHYSDPVQRWTCSAAPIHDPDTGAVIGVIDLTGDLRTVHPHSLAVATATARAVEASLQLALQERDARLQARYGNRVAPDRSALMTPSGRAIGAVPPGWGVLGRLAIPPGGGALVLPSGVSAVAEPVSPTLEAFVVHAVESRRVTSISRPLAKLGFLGRDRATLEIDDRKVELRPRLAEILALLCAHPNGMSADTLCADLHGDGGSVSSVRVEVSRLRKLLGPWIDTDRYRLTCDVDTDVRQIEGLLAGGRVREAAEAYPGPLLPASEAPGVQRERERLDTWLRQAVMTADDAEALWAWVHTSTGEDDLGAWKRLLTQLEFRDPRRSLCAARVGELRRAALM</sequence>
<dbReference type="InterPro" id="IPR016032">
    <property type="entry name" value="Sig_transdc_resp-reg_C-effctor"/>
</dbReference>
<evidence type="ECO:0000256" key="2">
    <source>
        <dbReference type="ARBA" id="ARBA00023125"/>
    </source>
</evidence>
<feature type="domain" description="OmpR/PhoB-type" evidence="4">
    <location>
        <begin position="330"/>
        <end position="394"/>
    </location>
</feature>
<dbReference type="InterPro" id="IPR029016">
    <property type="entry name" value="GAF-like_dom_sf"/>
</dbReference>
<proteinExistence type="predicted"/>
<dbReference type="GO" id="GO:0003677">
    <property type="term" value="F:DNA binding"/>
    <property type="evidence" value="ECO:0007669"/>
    <property type="project" value="UniProtKB-KW"/>
</dbReference>
<keyword evidence="2" id="KW-0238">DNA-binding</keyword>
<keyword evidence="1" id="KW-0805">Transcription regulation</keyword>
<gene>
    <name evidence="5" type="ORF">OM076_12220</name>
</gene>